<proteinExistence type="predicted"/>
<evidence type="ECO:0000256" key="1">
    <source>
        <dbReference type="SAM" id="MobiDB-lite"/>
    </source>
</evidence>
<sequence length="200" mass="23954">MYCAEAIDHLSIRERRNRLSDAPWWDFDRKRPGYVPEHIPWARAIDLPFYPFDDKEQQSWARRFYKLKKACAPFPYPYPERLARHRSRMEDKATKAFERKHGIKRPRETKSRKISVGRRHLRRDMSRAEIRDLVWTKTMIRAAADLGISEFALRHLCKRLRIPIPTRGHFNHKDPKKRPPKPALPLLNSIERSTDPEPVR</sequence>
<organism evidence="4">
    <name type="scientific">Bradyrhizobium diazoefficiens</name>
    <dbReference type="NCBI Taxonomy" id="1355477"/>
    <lineage>
        <taxon>Bacteria</taxon>
        <taxon>Pseudomonadati</taxon>
        <taxon>Pseudomonadota</taxon>
        <taxon>Alphaproteobacteria</taxon>
        <taxon>Hyphomicrobiales</taxon>
        <taxon>Nitrobacteraceae</taxon>
        <taxon>Bradyrhizobium</taxon>
    </lineage>
</organism>
<evidence type="ECO:0000313" key="3">
    <source>
        <dbReference type="EMBL" id="BCE48662.1"/>
    </source>
</evidence>
<dbReference type="EMBL" id="AP023099">
    <property type="protein sequence ID" value="BCE92178.1"/>
    <property type="molecule type" value="Genomic_DNA"/>
</dbReference>
<dbReference type="EMBL" id="AP023094">
    <property type="protein sequence ID" value="BCE48662.1"/>
    <property type="molecule type" value="Genomic_DNA"/>
</dbReference>
<evidence type="ECO:0000313" key="4">
    <source>
        <dbReference type="EMBL" id="BCE92178.1"/>
    </source>
</evidence>
<reference evidence="4" key="2">
    <citation type="submission" date="2020-05" db="EMBL/GenBank/DDBJ databases">
        <title>Complete genome sequence of Bradyrhizobium diazoefficiens XF10 isolated from soybean nodule.</title>
        <authorList>
            <person name="Noda R."/>
            <person name="Kakizaki K."/>
            <person name="Minamisawa K."/>
        </authorList>
    </citation>
    <scope>NUCLEOTIDE SEQUENCE</scope>
    <source>
        <strain evidence="4">XF10</strain>
    </source>
</reference>
<dbReference type="RefSeq" id="WP_304563582.1">
    <property type="nucleotide sequence ID" value="NZ_CP124748.1"/>
</dbReference>
<dbReference type="EMBL" id="AP023091">
    <property type="protein sequence ID" value="BCE22398.1"/>
    <property type="molecule type" value="Genomic_DNA"/>
</dbReference>
<gene>
    <name evidence="4" type="ORF">XF10B_49760</name>
    <name evidence="2" type="ORF">XF1B_50790</name>
    <name evidence="3" type="ORF">XF4B_50110</name>
</gene>
<dbReference type="AlphaFoldDB" id="A0A810CT15"/>
<name>A0A810CT15_9BRAD</name>
<reference evidence="3" key="3">
    <citation type="submission" date="2020-05" db="EMBL/GenBank/DDBJ databases">
        <title>Complete genome sequence of Bradyrhizobium diazoefficiens XF4 isolated from soybean nodule.</title>
        <authorList>
            <person name="Noda R."/>
            <person name="Kakizaki K."/>
            <person name="Minamisawa K."/>
        </authorList>
    </citation>
    <scope>NUCLEOTIDE SEQUENCE</scope>
    <source>
        <strain evidence="3">XF4</strain>
    </source>
</reference>
<accession>A0A810CT15</accession>
<protein>
    <submittedName>
        <fullName evidence="4">Uncharacterized protein</fullName>
    </submittedName>
</protein>
<feature type="region of interest" description="Disordered" evidence="1">
    <location>
        <begin position="165"/>
        <end position="200"/>
    </location>
</feature>
<evidence type="ECO:0000313" key="2">
    <source>
        <dbReference type="EMBL" id="BCE22398.1"/>
    </source>
</evidence>
<reference evidence="2" key="1">
    <citation type="submission" date="2020-05" db="EMBL/GenBank/DDBJ databases">
        <title>Complete genome sequence of Bradyrhizobium diazoefficiens XF1 isolated from soybean nodule.</title>
        <authorList>
            <person name="Noda R."/>
            <person name="Kakizaki K."/>
            <person name="Minamisawa K."/>
        </authorList>
    </citation>
    <scope>NUCLEOTIDE SEQUENCE</scope>
    <source>
        <strain evidence="2">XF1</strain>
    </source>
</reference>